<dbReference type="AlphaFoldDB" id="A0A9N9VRV9"/>
<evidence type="ECO:0000313" key="2">
    <source>
        <dbReference type="EMBL" id="CAH0028294.1"/>
    </source>
</evidence>
<feature type="region of interest" description="Disordered" evidence="1">
    <location>
        <begin position="1"/>
        <end position="20"/>
    </location>
</feature>
<proteinExistence type="predicted"/>
<dbReference type="EMBL" id="CABFNQ020000731">
    <property type="protein sequence ID" value="CAH0028294.1"/>
    <property type="molecule type" value="Genomic_DNA"/>
</dbReference>
<evidence type="ECO:0000313" key="3">
    <source>
        <dbReference type="Proteomes" id="UP000696573"/>
    </source>
</evidence>
<dbReference type="Proteomes" id="UP000696573">
    <property type="component" value="Unassembled WGS sequence"/>
</dbReference>
<keyword evidence="3" id="KW-1185">Reference proteome</keyword>
<sequence>MQLRFNTPPTSTGGVGSASQADGVMHELPEFTPSQLDQLALLAEYGLGPMKDNLRQQWLAMDKKQAKPLVEDMVRTMMEHANSPAERFKKAYKAQVDNLLSNNCHHVTDWSWTALERARDEIMQVAFIQENYGLTAMTSWTTIGILFWALSSRMVTAADAAVEKVVEQYVERYHLLDKIPTAILAFELYKRCRSGVFIIIDCPKDVRGPLAIKPATSTKKFTDKKFIEINCLPRMEFSAKSNYSLELMIIDSRVKRQEHVKPVRLPPYFLDVEEEKVWRRDTVLAKHKDLFNQLETQKEDDSGLAEQVKALDGGEIAVLPLDVKAGISFLAQRFGLAETIATLNEATDAKITHTTMATVKRLNADAWSGKSIRGVAGIVGTMGSTGENCDVGKMMAKMSYIRSEAARLMKRDIDDLRALRERRI</sequence>
<dbReference type="OrthoDB" id="5141294at2759"/>
<accession>A0A9N9VRV9</accession>
<protein>
    <submittedName>
        <fullName evidence="2">Uncharacterized protein</fullName>
    </submittedName>
</protein>
<name>A0A9N9VRV9_9HYPO</name>
<reference evidence="2" key="1">
    <citation type="submission" date="2021-10" db="EMBL/GenBank/DDBJ databases">
        <authorList>
            <person name="Piombo E."/>
        </authorList>
    </citation>
    <scope>NUCLEOTIDE SEQUENCE</scope>
</reference>
<gene>
    <name evidence="2" type="ORF">CRHIZ90672A_00012588</name>
</gene>
<comment type="caution">
    <text evidence="2">The sequence shown here is derived from an EMBL/GenBank/DDBJ whole genome shotgun (WGS) entry which is preliminary data.</text>
</comment>
<organism evidence="2 3">
    <name type="scientific">Clonostachys rhizophaga</name>
    <dbReference type="NCBI Taxonomy" id="160324"/>
    <lineage>
        <taxon>Eukaryota</taxon>
        <taxon>Fungi</taxon>
        <taxon>Dikarya</taxon>
        <taxon>Ascomycota</taxon>
        <taxon>Pezizomycotina</taxon>
        <taxon>Sordariomycetes</taxon>
        <taxon>Hypocreomycetidae</taxon>
        <taxon>Hypocreales</taxon>
        <taxon>Bionectriaceae</taxon>
        <taxon>Clonostachys</taxon>
    </lineage>
</organism>
<evidence type="ECO:0000256" key="1">
    <source>
        <dbReference type="SAM" id="MobiDB-lite"/>
    </source>
</evidence>